<evidence type="ECO:0000313" key="11">
    <source>
        <dbReference type="Proteomes" id="UP001499852"/>
    </source>
</evidence>
<dbReference type="Gene3D" id="3.20.20.140">
    <property type="entry name" value="Metal-dependent hydrolases"/>
    <property type="match status" value="1"/>
</dbReference>
<keyword evidence="5" id="KW-0227">DNA damage</keyword>
<gene>
    <name evidence="10" type="ORF">GCM10023213_28450</name>
</gene>
<dbReference type="RefSeq" id="WP_345737035.1">
    <property type="nucleotide sequence ID" value="NZ_BAABIA010000005.1"/>
</dbReference>
<dbReference type="Pfam" id="PF07733">
    <property type="entry name" value="DNA_pol3_alpha"/>
    <property type="match status" value="1"/>
</dbReference>
<keyword evidence="4" id="KW-0235">DNA replication</keyword>
<dbReference type="InterPro" id="IPR016195">
    <property type="entry name" value="Pol/histidinol_Pase-like"/>
</dbReference>
<evidence type="ECO:0000256" key="8">
    <source>
        <dbReference type="SAM" id="MobiDB-lite"/>
    </source>
</evidence>
<accession>A0ABP9P997</accession>
<keyword evidence="1" id="KW-0963">Cytoplasm</keyword>
<reference evidence="11" key="1">
    <citation type="journal article" date="2019" name="Int. J. Syst. Evol. Microbiol.">
        <title>The Global Catalogue of Microorganisms (GCM) 10K type strain sequencing project: providing services to taxonomists for standard genome sequencing and annotation.</title>
        <authorList>
            <consortium name="The Broad Institute Genomics Platform"/>
            <consortium name="The Broad Institute Genome Sequencing Center for Infectious Disease"/>
            <person name="Wu L."/>
            <person name="Ma J."/>
        </authorList>
    </citation>
    <scope>NUCLEOTIDE SEQUENCE [LARGE SCALE GENOMIC DNA]</scope>
    <source>
        <strain evidence="11">JCM 18053</strain>
    </source>
</reference>
<keyword evidence="7" id="KW-0234">DNA repair</keyword>
<evidence type="ECO:0000256" key="7">
    <source>
        <dbReference type="ARBA" id="ARBA00023204"/>
    </source>
</evidence>
<feature type="domain" description="Polymerase/histidinol phosphatase N-terminal" evidence="9">
    <location>
        <begin position="9"/>
        <end position="76"/>
    </location>
</feature>
<dbReference type="PANTHER" id="PTHR32294">
    <property type="entry name" value="DNA POLYMERASE III SUBUNIT ALPHA"/>
    <property type="match status" value="1"/>
</dbReference>
<feature type="region of interest" description="Disordered" evidence="8">
    <location>
        <begin position="603"/>
        <end position="623"/>
    </location>
</feature>
<sequence>MPKLQSPFYELHARSAFSFLRGASSPEEMIVRAAELGMSHLVLTDRDGLYGSARAHQKAKELGLKAVVGAELTLECGCVLPVIVRTREGYQNLSRMLTRSKLSALKGQSRVSWENLATYGQGLTALTGDKEGLLHHALNNQGKGEPADVVRRLCEIFGPHHVYLEIHRRRLRDEEKQLKQIVDLASHLKLPVIASNAPLFATPDKRGLHDAFTCLRHHTHLDAAGRHLAPNAEAYLKSAAQMAGLFADFPQALTETERVIQSVEFGLENLGYEFPRYDTPPGHDQESFLRELTFAGAQNRFPKLTIEVKRQLEHELSLIKKLGFSGYFLVVWDIVRWCRSQGILVQGRGSAANSAVCFSLGITNVDPIAGKLLFERFLSEGREGWPDIDLDLPSGEKREQVIQEVYRRFAPYGAAMTANVITYRGKSAMREMGKVLDLPSDVITRFSSLFANGDFPHTLKLEDHLKRAGVSDQHPRLKAFLTLYQQVLGLPRHLGQHSGGMVLCTSGLDSIVPLEPASMPGRVVVQWDKDDCEDLGIIKVDLLGLGMMAAIEETLATSQSRGRPVDLANIPKDDPQTFEMMQRADTVGVFQIESRAQMATLPRMNRARQRRARRDQGQRHCPV</sequence>
<proteinExistence type="predicted"/>
<feature type="compositionally biased region" description="Basic and acidic residues" evidence="8">
    <location>
        <begin position="614"/>
        <end position="623"/>
    </location>
</feature>
<comment type="caution">
    <text evidence="10">The sequence shown here is derived from an EMBL/GenBank/DDBJ whole genome shotgun (WGS) entry which is preliminary data.</text>
</comment>
<dbReference type="InterPro" id="IPR003141">
    <property type="entry name" value="Pol/His_phosphatase_N"/>
</dbReference>
<dbReference type="SUPFAM" id="SSF89550">
    <property type="entry name" value="PHP domain-like"/>
    <property type="match status" value="1"/>
</dbReference>
<evidence type="ECO:0000256" key="4">
    <source>
        <dbReference type="ARBA" id="ARBA00022705"/>
    </source>
</evidence>
<evidence type="ECO:0000259" key="9">
    <source>
        <dbReference type="SMART" id="SM00481"/>
    </source>
</evidence>
<keyword evidence="2" id="KW-0808">Transferase</keyword>
<dbReference type="PANTHER" id="PTHR32294:SF4">
    <property type="entry name" value="ERROR-PRONE DNA POLYMERASE"/>
    <property type="match status" value="1"/>
</dbReference>
<keyword evidence="11" id="KW-1185">Reference proteome</keyword>
<dbReference type="Proteomes" id="UP001499852">
    <property type="component" value="Unassembled WGS sequence"/>
</dbReference>
<dbReference type="EMBL" id="BAABIA010000005">
    <property type="protein sequence ID" value="GAA5142467.1"/>
    <property type="molecule type" value="Genomic_DNA"/>
</dbReference>
<keyword evidence="6" id="KW-0239">DNA-directed DNA polymerase</keyword>
<dbReference type="InterPro" id="IPR004013">
    <property type="entry name" value="PHP_dom"/>
</dbReference>
<dbReference type="InterPro" id="IPR040982">
    <property type="entry name" value="DNA_pol3_finger"/>
</dbReference>
<dbReference type="Pfam" id="PF17657">
    <property type="entry name" value="DNA_pol3_finger"/>
    <property type="match status" value="1"/>
</dbReference>
<dbReference type="SMART" id="SM00481">
    <property type="entry name" value="POLIIIAc"/>
    <property type="match status" value="1"/>
</dbReference>
<evidence type="ECO:0000256" key="5">
    <source>
        <dbReference type="ARBA" id="ARBA00022763"/>
    </source>
</evidence>
<protein>
    <recommendedName>
        <fullName evidence="9">Polymerase/histidinol phosphatase N-terminal domain-containing protein</fullName>
    </recommendedName>
</protein>
<dbReference type="InterPro" id="IPR011708">
    <property type="entry name" value="DNA_pol3_alpha_NTPase_dom"/>
</dbReference>
<evidence type="ECO:0000256" key="2">
    <source>
        <dbReference type="ARBA" id="ARBA00022679"/>
    </source>
</evidence>
<evidence type="ECO:0000313" key="10">
    <source>
        <dbReference type="EMBL" id="GAA5142467.1"/>
    </source>
</evidence>
<dbReference type="InterPro" id="IPR004805">
    <property type="entry name" value="DnaE2/DnaE/PolC"/>
</dbReference>
<evidence type="ECO:0000256" key="6">
    <source>
        <dbReference type="ARBA" id="ARBA00022932"/>
    </source>
</evidence>
<organism evidence="10 11">
    <name type="scientific">Prosthecobacter algae</name>
    <dbReference type="NCBI Taxonomy" id="1144682"/>
    <lineage>
        <taxon>Bacteria</taxon>
        <taxon>Pseudomonadati</taxon>
        <taxon>Verrucomicrobiota</taxon>
        <taxon>Verrucomicrobiia</taxon>
        <taxon>Verrucomicrobiales</taxon>
        <taxon>Verrucomicrobiaceae</taxon>
        <taxon>Prosthecobacter</taxon>
    </lineage>
</organism>
<evidence type="ECO:0000256" key="1">
    <source>
        <dbReference type="ARBA" id="ARBA00022490"/>
    </source>
</evidence>
<keyword evidence="3" id="KW-0548">Nucleotidyltransferase</keyword>
<evidence type="ECO:0000256" key="3">
    <source>
        <dbReference type="ARBA" id="ARBA00022695"/>
    </source>
</evidence>
<name>A0ABP9P997_9BACT</name>
<dbReference type="Pfam" id="PF02811">
    <property type="entry name" value="PHP"/>
    <property type="match status" value="1"/>
</dbReference>